<dbReference type="GO" id="GO:0034515">
    <property type="term" value="C:proteasome storage granule"/>
    <property type="evidence" value="ECO:0007669"/>
    <property type="project" value="TreeGrafter"/>
</dbReference>
<dbReference type="InterPro" id="IPR040623">
    <property type="entry name" value="RPN2_C"/>
</dbReference>
<evidence type="ECO:0000256" key="4">
    <source>
        <dbReference type="ARBA" id="ARBA00022737"/>
    </source>
</evidence>
<feature type="compositionally biased region" description="Basic and acidic residues" evidence="7">
    <location>
        <begin position="819"/>
        <end position="844"/>
    </location>
</feature>
<dbReference type="GO" id="GO:0043161">
    <property type="term" value="P:proteasome-mediated ubiquitin-dependent protein catabolic process"/>
    <property type="evidence" value="ECO:0007669"/>
    <property type="project" value="TreeGrafter"/>
</dbReference>
<gene>
    <name evidence="10" type="ORF">E3P99_03549</name>
</gene>
<evidence type="ECO:0000256" key="3">
    <source>
        <dbReference type="ARBA" id="ARBA00015684"/>
    </source>
</evidence>
<dbReference type="Pfam" id="PF21505">
    <property type="entry name" value="RPN2_N"/>
    <property type="match status" value="1"/>
</dbReference>
<feature type="domain" description="26S proteasome non-ATPase regulatory subunit 1/RPN2 N-terminal" evidence="9">
    <location>
        <begin position="5"/>
        <end position="300"/>
    </location>
</feature>
<dbReference type="InterPro" id="IPR048570">
    <property type="entry name" value="PSMD1_RPN2_N"/>
</dbReference>
<dbReference type="FunFam" id="1.25.10.10:FF:000017">
    <property type="entry name" value="26S proteasome non-ATPase regulatory subunit 1"/>
    <property type="match status" value="1"/>
</dbReference>
<evidence type="ECO:0000259" key="8">
    <source>
        <dbReference type="Pfam" id="PF18004"/>
    </source>
</evidence>
<feature type="region of interest" description="Disordered" evidence="7">
    <location>
        <begin position="792"/>
        <end position="844"/>
    </location>
</feature>
<feature type="compositionally biased region" description="Polar residues" evidence="7">
    <location>
        <begin position="951"/>
        <end position="962"/>
    </location>
</feature>
<proteinExistence type="inferred from homology"/>
<keyword evidence="4" id="KW-0677">Repeat</keyword>
<dbReference type="PANTHER" id="PTHR10943">
    <property type="entry name" value="26S PROTEASOME NON-ATPASE REGULATORY SUBUNIT"/>
    <property type="match status" value="1"/>
</dbReference>
<keyword evidence="5 6" id="KW-0647">Proteasome</keyword>
<evidence type="ECO:0000259" key="9">
    <source>
        <dbReference type="Pfam" id="PF21505"/>
    </source>
</evidence>
<dbReference type="SUPFAM" id="SSF48371">
    <property type="entry name" value="ARM repeat"/>
    <property type="match status" value="1"/>
</dbReference>
<evidence type="ECO:0000313" key="11">
    <source>
        <dbReference type="Proteomes" id="UP000310189"/>
    </source>
</evidence>
<dbReference type="PANTHER" id="PTHR10943:SF2">
    <property type="entry name" value="26S PROTEASOME NON-ATPASE REGULATORY SUBUNIT 1"/>
    <property type="match status" value="1"/>
</dbReference>
<feature type="compositionally biased region" description="Polar residues" evidence="7">
    <location>
        <begin position="892"/>
        <end position="901"/>
    </location>
</feature>
<dbReference type="GO" id="GO:0042176">
    <property type="term" value="P:regulation of protein catabolic process"/>
    <property type="evidence" value="ECO:0007669"/>
    <property type="project" value="UniProtKB-UniRule"/>
</dbReference>
<protein>
    <recommendedName>
        <fullName evidence="3 6">26S proteasome regulatory subunit RPN2</fullName>
    </recommendedName>
</protein>
<evidence type="ECO:0000256" key="2">
    <source>
        <dbReference type="ARBA" id="ARBA00006308"/>
    </source>
</evidence>
<dbReference type="InterPro" id="IPR011989">
    <property type="entry name" value="ARM-like"/>
</dbReference>
<dbReference type="PIRSF" id="PIRSF015947">
    <property type="entry name" value="26S_Psome_Rpn2"/>
    <property type="match status" value="1"/>
</dbReference>
<keyword evidence="11" id="KW-1185">Reference proteome</keyword>
<comment type="similarity">
    <text evidence="2 6">Belongs to the proteasome subunit S1 family.</text>
</comment>
<feature type="region of interest" description="Disordered" evidence="7">
    <location>
        <begin position="878"/>
        <end position="901"/>
    </location>
</feature>
<evidence type="ECO:0000256" key="5">
    <source>
        <dbReference type="ARBA" id="ARBA00022942"/>
    </source>
</evidence>
<comment type="caution">
    <text evidence="10">The sequence shown here is derived from an EMBL/GenBank/DDBJ whole genome shotgun (WGS) entry which is preliminary data.</text>
</comment>
<dbReference type="GO" id="GO:0008540">
    <property type="term" value="C:proteasome regulatory particle, base subcomplex"/>
    <property type="evidence" value="ECO:0007669"/>
    <property type="project" value="UniProtKB-UniRule"/>
</dbReference>
<feature type="region of interest" description="Disordered" evidence="7">
    <location>
        <begin position="944"/>
        <end position="984"/>
    </location>
</feature>
<dbReference type="Pfam" id="PF18004">
    <property type="entry name" value="RPN2_C"/>
    <property type="match status" value="1"/>
</dbReference>
<dbReference type="AlphaFoldDB" id="A0A4T0FF22"/>
<accession>A0A4T0FF22</accession>
<dbReference type="GO" id="GO:0005634">
    <property type="term" value="C:nucleus"/>
    <property type="evidence" value="ECO:0007669"/>
    <property type="project" value="TreeGrafter"/>
</dbReference>
<feature type="domain" description="26S proteasome regulatory subunit RPN2 C-terminal" evidence="8">
    <location>
        <begin position="743"/>
        <end position="874"/>
    </location>
</feature>
<dbReference type="Pfam" id="PF13646">
    <property type="entry name" value="HEAT_2"/>
    <property type="match status" value="1"/>
</dbReference>
<dbReference type="Pfam" id="PF01851">
    <property type="entry name" value="PC_rep"/>
    <property type="match status" value="3"/>
</dbReference>
<dbReference type="OrthoDB" id="261572at2759"/>
<organism evidence="10 11">
    <name type="scientific">Wallemia hederae</name>
    <dbReference type="NCBI Taxonomy" id="1540922"/>
    <lineage>
        <taxon>Eukaryota</taxon>
        <taxon>Fungi</taxon>
        <taxon>Dikarya</taxon>
        <taxon>Basidiomycota</taxon>
        <taxon>Wallemiomycotina</taxon>
        <taxon>Wallemiomycetes</taxon>
        <taxon>Wallemiales</taxon>
        <taxon>Wallemiaceae</taxon>
        <taxon>Wallemia</taxon>
    </lineage>
</organism>
<name>A0A4T0FF22_9BASI</name>
<evidence type="ECO:0000256" key="1">
    <source>
        <dbReference type="ARBA" id="ARBA00002187"/>
    </source>
</evidence>
<dbReference type="Gene3D" id="1.25.10.10">
    <property type="entry name" value="Leucine-rich Repeat Variant"/>
    <property type="match status" value="1"/>
</dbReference>
<dbReference type="InterPro" id="IPR016024">
    <property type="entry name" value="ARM-type_fold"/>
</dbReference>
<dbReference type="GO" id="GO:0030234">
    <property type="term" value="F:enzyme regulator activity"/>
    <property type="evidence" value="ECO:0007669"/>
    <property type="project" value="UniProtKB-UniRule"/>
</dbReference>
<evidence type="ECO:0000313" key="10">
    <source>
        <dbReference type="EMBL" id="TIA86791.1"/>
    </source>
</evidence>
<dbReference type="InterPro" id="IPR002015">
    <property type="entry name" value="Proteasome/cyclosome_rpt"/>
</dbReference>
<comment type="function">
    <text evidence="1 6">Acts as a regulatory subunit of the 26S proteasome which is involved in the ATP-dependent degradation of ubiquitinated proteins.</text>
</comment>
<reference evidence="10 11" key="1">
    <citation type="submission" date="2019-03" db="EMBL/GenBank/DDBJ databases">
        <title>Sequencing 23 genomes of Wallemia ichthyophaga.</title>
        <authorList>
            <person name="Gostincar C."/>
        </authorList>
    </citation>
    <scope>NUCLEOTIDE SEQUENCE [LARGE SCALE GENOMIC DNA]</scope>
    <source>
        <strain evidence="10 11">EXF-5753</strain>
    </source>
</reference>
<dbReference type="Proteomes" id="UP000310189">
    <property type="component" value="Unassembled WGS sequence"/>
</dbReference>
<dbReference type="InterPro" id="IPR016642">
    <property type="entry name" value="26S_Psome_Rpn2"/>
</dbReference>
<dbReference type="EMBL" id="SPNW01000074">
    <property type="protein sequence ID" value="TIA86791.1"/>
    <property type="molecule type" value="Genomic_DNA"/>
</dbReference>
<evidence type="ECO:0000256" key="6">
    <source>
        <dbReference type="PIRNR" id="PIRNR015947"/>
    </source>
</evidence>
<sequence length="984" mass="107884">MSTLTTAAGILSLLDEEDVVIKTQALNSLVGVVDQFWTEISDYVGKIESLSEDGAFGEDSRKLAALIASRVYYHLGAMDDALTLALGAGDAFDVSQSTEYVETLISKSIDTYIHQRQQSQPVDPRLESIVDRMFAKCIAEKEYKQSAGIALDSLRYDVIEKVFNLSKDVNILRYVMEATSDVVASMEQRQIVFKLLVKLFNSSILPSPDYFSITQCHLLLNDGKLAGELLDQLIQSGVNDKVLIAYQIAFDLVETASQDFLSHVRAAVDAREGEEYDKLKEILSGTLSIRLNLEFLHRNNKADPLVLKNTKESLDGKFSLYHNAVSFANAFMHAGTTNDTWLRDNLEWLGKANNWSKFTATASLGVIHKGNLNQSVQLLEPYLPGATSHASEYSEGGSLYALGLIHANNGGQALDFLKDHLKRVGATEVVQHGAALGLGIAGMATKNDELYTELRNILFSDSAVAGESAGYAMGLVMLGTGNESAYEEMLQYAHETQHEKIIRGLALGIAFLMYGRESQADKVIETLLNDKDWILRYGGVYTIGLAYAGTGNNKAIKDLLHVAVSDVNDDVRRVAVIALGFILYRNPSQVPRLVQLLSESYNPHVRCGAAMALGIACAGTALEDAIELLEPLSKDPIDFVRQYAYIALALVLIQSNESNAPKSAKVRETLKNTVNDRHDESMAKFGAAIAQGLIDAGGRNATISMQSKNGSTNMSSLVGMALFTQFWFWFPLVHCVSLAFTPTPLIGLDQHLKIPKLDFVSNARPSLFDYTPQLKPPTKETAERVKTAVLSTTARAQARQTKAKKEKEGDVEMEEDVKEEEKEKEEREKEEKKEEEVKEPEAEFEVKGNLTRVTPNQVPYVVFPKDGRYTPVRSVSNVPASTRRDKGVDAASGSSTPVSINRRTRRPTISSIYSTTPASAGGAGILILKDHKDGEAVEYITLEAGEGNGGVQQTTQAAQSNEGVDDGEEIDTPPPSFEYNFEAR</sequence>
<evidence type="ECO:0000256" key="7">
    <source>
        <dbReference type="SAM" id="MobiDB-lite"/>
    </source>
</evidence>